<dbReference type="Pfam" id="PF00563">
    <property type="entry name" value="EAL"/>
    <property type="match status" value="1"/>
</dbReference>
<dbReference type="InterPro" id="IPR043128">
    <property type="entry name" value="Rev_trsase/Diguanyl_cyclase"/>
</dbReference>
<dbReference type="Proteomes" id="UP000068447">
    <property type="component" value="Chromosome"/>
</dbReference>
<evidence type="ECO:0008006" key="20">
    <source>
        <dbReference type="Google" id="ProtNLM"/>
    </source>
</evidence>
<feature type="modified residue" description="4-aspartylphosphate" evidence="11">
    <location>
        <position position="52"/>
    </location>
</feature>
<dbReference type="InterPro" id="IPR000014">
    <property type="entry name" value="PAS"/>
</dbReference>
<dbReference type="CDD" id="cd00130">
    <property type="entry name" value="PAS"/>
    <property type="match status" value="1"/>
</dbReference>
<keyword evidence="3" id="KW-0997">Cell inner membrane</keyword>
<dbReference type="InterPro" id="IPR035965">
    <property type="entry name" value="PAS-like_dom_sf"/>
</dbReference>
<evidence type="ECO:0000256" key="9">
    <source>
        <dbReference type="ARBA" id="ARBA00022989"/>
    </source>
</evidence>
<dbReference type="PROSITE" id="PS50112">
    <property type="entry name" value="PAS"/>
    <property type="match status" value="1"/>
</dbReference>
<protein>
    <recommendedName>
        <fullName evidence="20">Diguanylate cyclase</fullName>
    </recommendedName>
</protein>
<keyword evidence="11" id="KW-0597">Phosphoprotein</keyword>
<dbReference type="PROSITE" id="PS50113">
    <property type="entry name" value="PAC"/>
    <property type="match status" value="1"/>
</dbReference>
<dbReference type="STRING" id="1526571.AT746_08495"/>
<dbReference type="InterPro" id="IPR001789">
    <property type="entry name" value="Sig_transdc_resp-reg_receiver"/>
</dbReference>
<dbReference type="PROSITE" id="PS50883">
    <property type="entry name" value="EAL"/>
    <property type="match status" value="1"/>
</dbReference>
<keyword evidence="8" id="KW-0418">Kinase</keyword>
<organism evidence="18 19">
    <name type="scientific">Lacimicrobium alkaliphilum</name>
    <dbReference type="NCBI Taxonomy" id="1526571"/>
    <lineage>
        <taxon>Bacteria</taxon>
        <taxon>Pseudomonadati</taxon>
        <taxon>Pseudomonadota</taxon>
        <taxon>Gammaproteobacteria</taxon>
        <taxon>Alteromonadales</taxon>
        <taxon>Alteromonadaceae</taxon>
        <taxon>Lacimicrobium</taxon>
    </lineage>
</organism>
<dbReference type="SMART" id="SM00086">
    <property type="entry name" value="PAC"/>
    <property type="match status" value="1"/>
</dbReference>
<sequence length="1057" mass="118668">MTTILVVDDHAVSREFLTTLFGYRGYRVLEAADGKEALQKVREAHPDLVVADVLMPTMDGFEFVKRVRAEPDIEQTRVIFYTASYHEHEAKNLASSCGVSDVLTKPSDPEIVLDTVERVLKEVTVLSPMPEREQLDQRHLQLLTNKLKYLADDLGSTNERYATLIEINLQLASERDPKALMDSLCQISRKLIGAKYAVLAVKEKHDHSRLYTSFSGFTEEVSAKMQVTDLWQGNIASQMKKQKTVRRENINRQKRNPGLPSGHPDVNSVLAVPIMSLSKIYGWICLSERLGAEKFNEEDERLLTILAAQAGRIYENGSLYASLLEQEERFRQIAENIHDVFWLVSVETGEDIYISPAFEDVWGRSNKPGDKRSDSWMDAVHPEDRKLIPTELNEDTEYDLEYRIIRPDGSVRWIHDRGFPVHNAQGQVYRFAGIAKDITKRKSDEEKIARLTRIYSVLSQINSAIVRIHERKALFEEVCHIAVEHGKLALAWLGKLEPGTGEITQVVYRNGDPKTSTLTDSLDGLNANNAGAGILGKSVSRIEPVYCNDISTAKSVGSFGREALKQGYYSVVSLPIQAEEQVVGMLVLFAKEKGFFDATEMKLLNELANDISFALDYIKKTEQANYLAYYDALTGLSNRTLFHERLSQLIHISQHESERLALVIIDVDRFKTINDTFGRQAGDSLIRQLAQRLRKKVKDSAHLARVGADQFALLLPDFRHADDVARTLDYLLKVCVDEPFKLNGDDLRVSAKAGIALFPEDGDNAESLFLNAELAVKGAKNKGAPFVFFDRQMSDKVTKSLEMENMLRQALENNQFVLFYQPKVDLKTGRISGLEALIRWQSPTLGLVSPVHFIPLLEQTGLILDVGNWVMEQAVRDILSWQQQGVIVPRVAVNVSAFQLKQSDFVARTSQVVSALGADMLLDLELTESMLLGDVEDSLSKLSAIRALGLEVAIDDFGTGYSSLSYIARLPIDSLKIDRSFIIKMSQHDYDMIIVSTIITMAHNMGLKVVAEGVDDIRQLNILKNMGCDQVQGYLFSHPISSEAIQALLIQGNPFRL</sequence>
<keyword evidence="19" id="KW-1185">Reference proteome</keyword>
<dbReference type="CDD" id="cd01949">
    <property type="entry name" value="GGDEF"/>
    <property type="match status" value="1"/>
</dbReference>
<dbReference type="InterPro" id="IPR000160">
    <property type="entry name" value="GGDEF_dom"/>
</dbReference>
<dbReference type="PROSITE" id="PS50887">
    <property type="entry name" value="GGDEF"/>
    <property type="match status" value="1"/>
</dbReference>
<dbReference type="InterPro" id="IPR000700">
    <property type="entry name" value="PAS-assoc_C"/>
</dbReference>
<evidence type="ECO:0000256" key="4">
    <source>
        <dbReference type="ARBA" id="ARBA00022679"/>
    </source>
</evidence>
<keyword evidence="9" id="KW-1133">Transmembrane helix</keyword>
<evidence type="ECO:0000256" key="11">
    <source>
        <dbReference type="PROSITE-ProRule" id="PRU00169"/>
    </source>
</evidence>
<accession>A0A0U2ZJ07</accession>
<dbReference type="AlphaFoldDB" id="A0A0U2ZJ07"/>
<evidence type="ECO:0000256" key="12">
    <source>
        <dbReference type="SAM" id="MobiDB-lite"/>
    </source>
</evidence>
<dbReference type="InterPro" id="IPR029016">
    <property type="entry name" value="GAF-like_dom_sf"/>
</dbReference>
<dbReference type="SMART" id="SM00052">
    <property type="entry name" value="EAL"/>
    <property type="match status" value="1"/>
</dbReference>
<evidence type="ECO:0000256" key="10">
    <source>
        <dbReference type="ARBA" id="ARBA00023136"/>
    </source>
</evidence>
<evidence type="ECO:0000259" key="13">
    <source>
        <dbReference type="PROSITE" id="PS50110"/>
    </source>
</evidence>
<proteinExistence type="predicted"/>
<evidence type="ECO:0000259" key="15">
    <source>
        <dbReference type="PROSITE" id="PS50113"/>
    </source>
</evidence>
<evidence type="ECO:0000256" key="7">
    <source>
        <dbReference type="ARBA" id="ARBA00022741"/>
    </source>
</evidence>
<name>A0A0U2ZJ07_9ALTE</name>
<dbReference type="SUPFAM" id="SSF55785">
    <property type="entry name" value="PYP-like sensor domain (PAS domain)"/>
    <property type="match status" value="1"/>
</dbReference>
<dbReference type="Gene3D" id="3.30.70.270">
    <property type="match status" value="1"/>
</dbReference>
<evidence type="ECO:0000256" key="1">
    <source>
        <dbReference type="ARBA" id="ARBA00004429"/>
    </source>
</evidence>
<dbReference type="PROSITE" id="PS50110">
    <property type="entry name" value="RESPONSE_REGULATORY"/>
    <property type="match status" value="1"/>
</dbReference>
<dbReference type="Pfam" id="PF00990">
    <property type="entry name" value="GGDEF"/>
    <property type="match status" value="1"/>
</dbReference>
<dbReference type="InterPro" id="IPR052155">
    <property type="entry name" value="Biofilm_reg_signaling"/>
</dbReference>
<feature type="domain" description="GGDEF" evidence="17">
    <location>
        <begin position="658"/>
        <end position="792"/>
    </location>
</feature>
<dbReference type="FunFam" id="2.10.70.100:FF:000001">
    <property type="entry name" value="Sensory transduction histidine kinase"/>
    <property type="match status" value="1"/>
</dbReference>
<dbReference type="Pfam" id="PF13185">
    <property type="entry name" value="GAF_2"/>
    <property type="match status" value="2"/>
</dbReference>
<dbReference type="KEGG" id="lal:AT746_08495"/>
<evidence type="ECO:0000313" key="19">
    <source>
        <dbReference type="Proteomes" id="UP000068447"/>
    </source>
</evidence>
<dbReference type="PANTHER" id="PTHR44757:SF2">
    <property type="entry name" value="BIOFILM ARCHITECTURE MAINTENANCE PROTEIN MBAA"/>
    <property type="match status" value="1"/>
</dbReference>
<dbReference type="InterPro" id="IPR035919">
    <property type="entry name" value="EAL_sf"/>
</dbReference>
<feature type="domain" description="Response regulatory" evidence="13">
    <location>
        <begin position="3"/>
        <end position="120"/>
    </location>
</feature>
<evidence type="ECO:0000259" key="14">
    <source>
        <dbReference type="PROSITE" id="PS50112"/>
    </source>
</evidence>
<dbReference type="Gene3D" id="3.30.450.40">
    <property type="match status" value="2"/>
</dbReference>
<feature type="domain" description="PAC" evidence="15">
    <location>
        <begin position="398"/>
        <end position="450"/>
    </location>
</feature>
<evidence type="ECO:0000259" key="17">
    <source>
        <dbReference type="PROSITE" id="PS50887"/>
    </source>
</evidence>
<dbReference type="NCBIfam" id="TIGR00229">
    <property type="entry name" value="sensory_box"/>
    <property type="match status" value="1"/>
</dbReference>
<evidence type="ECO:0000256" key="2">
    <source>
        <dbReference type="ARBA" id="ARBA00022475"/>
    </source>
</evidence>
<dbReference type="InterPro" id="IPR001610">
    <property type="entry name" value="PAC"/>
</dbReference>
<dbReference type="InterPro" id="IPR013655">
    <property type="entry name" value="PAS_fold_3"/>
</dbReference>
<evidence type="ECO:0000313" key="18">
    <source>
        <dbReference type="EMBL" id="ALS98284.1"/>
    </source>
</evidence>
<dbReference type="Gene3D" id="3.20.20.450">
    <property type="entry name" value="EAL domain"/>
    <property type="match status" value="1"/>
</dbReference>
<dbReference type="SUPFAM" id="SSF141868">
    <property type="entry name" value="EAL domain-like"/>
    <property type="match status" value="1"/>
</dbReference>
<dbReference type="InterPro" id="IPR011006">
    <property type="entry name" value="CheY-like_superfamily"/>
</dbReference>
<dbReference type="SUPFAM" id="SSF55073">
    <property type="entry name" value="Nucleotide cyclase"/>
    <property type="match status" value="1"/>
</dbReference>
<dbReference type="GO" id="GO:0016301">
    <property type="term" value="F:kinase activity"/>
    <property type="evidence" value="ECO:0007669"/>
    <property type="project" value="UniProtKB-KW"/>
</dbReference>
<keyword evidence="2" id="KW-1003">Cell membrane</keyword>
<keyword evidence="5" id="KW-0812">Transmembrane</keyword>
<dbReference type="GO" id="GO:0005886">
    <property type="term" value="C:plasma membrane"/>
    <property type="evidence" value="ECO:0007669"/>
    <property type="project" value="UniProtKB-SubCell"/>
</dbReference>
<dbReference type="SMART" id="SM00091">
    <property type="entry name" value="PAS"/>
    <property type="match status" value="1"/>
</dbReference>
<dbReference type="SMART" id="SM00448">
    <property type="entry name" value="REC"/>
    <property type="match status" value="1"/>
</dbReference>
<dbReference type="NCBIfam" id="TIGR00254">
    <property type="entry name" value="GGDEF"/>
    <property type="match status" value="1"/>
</dbReference>
<dbReference type="SUPFAM" id="SSF52172">
    <property type="entry name" value="CheY-like"/>
    <property type="match status" value="1"/>
</dbReference>
<feature type="region of interest" description="Disordered" evidence="12">
    <location>
        <begin position="242"/>
        <end position="262"/>
    </location>
</feature>
<dbReference type="GO" id="GO:0000160">
    <property type="term" value="P:phosphorelay signal transduction system"/>
    <property type="evidence" value="ECO:0007669"/>
    <property type="project" value="InterPro"/>
</dbReference>
<reference evidence="18 19" key="1">
    <citation type="submission" date="2015-12" db="EMBL/GenBank/DDBJ databases">
        <title>Complete genome of Lacimicrobium alkaliphilum KCTC 32984.</title>
        <authorList>
            <person name="Kim S.-G."/>
            <person name="Lee Y.-J."/>
        </authorList>
    </citation>
    <scope>NUCLEOTIDE SEQUENCE [LARGE SCALE GENOMIC DNA]</scope>
    <source>
        <strain evidence="18 19">YelD216</strain>
    </source>
</reference>
<keyword evidence="10" id="KW-0472">Membrane</keyword>
<dbReference type="SUPFAM" id="SSF55781">
    <property type="entry name" value="GAF domain-like"/>
    <property type="match status" value="2"/>
</dbReference>
<dbReference type="Gene3D" id="3.40.50.2300">
    <property type="match status" value="1"/>
</dbReference>
<dbReference type="InterPro" id="IPR001633">
    <property type="entry name" value="EAL_dom"/>
</dbReference>
<dbReference type="PANTHER" id="PTHR44757">
    <property type="entry name" value="DIGUANYLATE CYCLASE DGCP"/>
    <property type="match status" value="1"/>
</dbReference>
<dbReference type="Gene3D" id="2.10.70.100">
    <property type="match status" value="1"/>
</dbReference>
<dbReference type="SMART" id="SM00065">
    <property type="entry name" value="GAF"/>
    <property type="match status" value="2"/>
</dbReference>
<dbReference type="Gene3D" id="3.30.450.20">
    <property type="entry name" value="PAS domain"/>
    <property type="match status" value="1"/>
</dbReference>
<evidence type="ECO:0000256" key="3">
    <source>
        <dbReference type="ARBA" id="ARBA00022519"/>
    </source>
</evidence>
<dbReference type="SMART" id="SM00267">
    <property type="entry name" value="GGDEF"/>
    <property type="match status" value="1"/>
</dbReference>
<keyword evidence="6" id="KW-0677">Repeat</keyword>
<feature type="domain" description="EAL" evidence="16">
    <location>
        <begin position="800"/>
        <end position="1053"/>
    </location>
</feature>
<feature type="domain" description="PAS" evidence="14">
    <location>
        <begin position="326"/>
        <end position="399"/>
    </location>
</feature>
<dbReference type="CDD" id="cd01948">
    <property type="entry name" value="EAL"/>
    <property type="match status" value="1"/>
</dbReference>
<dbReference type="RefSeq" id="WP_062479112.1">
    <property type="nucleotide sequence ID" value="NZ_CP013650.1"/>
</dbReference>
<gene>
    <name evidence="18" type="ORF">AT746_08495</name>
</gene>
<evidence type="ECO:0000256" key="8">
    <source>
        <dbReference type="ARBA" id="ARBA00022777"/>
    </source>
</evidence>
<dbReference type="Pfam" id="PF00072">
    <property type="entry name" value="Response_reg"/>
    <property type="match status" value="1"/>
</dbReference>
<evidence type="ECO:0000256" key="5">
    <source>
        <dbReference type="ARBA" id="ARBA00022692"/>
    </source>
</evidence>
<evidence type="ECO:0000259" key="16">
    <source>
        <dbReference type="PROSITE" id="PS50883"/>
    </source>
</evidence>
<comment type="subcellular location">
    <subcellularLocation>
        <location evidence="1">Cell inner membrane</location>
        <topology evidence="1">Multi-pass membrane protein</topology>
    </subcellularLocation>
</comment>
<dbReference type="InterPro" id="IPR029787">
    <property type="entry name" value="Nucleotide_cyclase"/>
</dbReference>
<dbReference type="InterPro" id="IPR003018">
    <property type="entry name" value="GAF"/>
</dbReference>
<dbReference type="Pfam" id="PF08447">
    <property type="entry name" value="PAS_3"/>
    <property type="match status" value="1"/>
</dbReference>
<evidence type="ECO:0000256" key="6">
    <source>
        <dbReference type="ARBA" id="ARBA00022737"/>
    </source>
</evidence>
<dbReference type="EMBL" id="CP013650">
    <property type="protein sequence ID" value="ALS98284.1"/>
    <property type="molecule type" value="Genomic_DNA"/>
</dbReference>
<keyword evidence="7" id="KW-0547">Nucleotide-binding</keyword>
<dbReference type="GO" id="GO:0000166">
    <property type="term" value="F:nucleotide binding"/>
    <property type="evidence" value="ECO:0007669"/>
    <property type="project" value="UniProtKB-KW"/>
</dbReference>
<keyword evidence="4" id="KW-0808">Transferase</keyword>